<feature type="transmembrane region" description="Helical" evidence="6">
    <location>
        <begin position="368"/>
        <end position="388"/>
    </location>
</feature>
<keyword evidence="8" id="KW-1185">Reference proteome</keyword>
<proteinExistence type="predicted"/>
<keyword evidence="4 6" id="KW-1133">Transmembrane helix</keyword>
<dbReference type="PANTHER" id="PTHR30250">
    <property type="entry name" value="PST FAMILY PREDICTED COLANIC ACID TRANSPORTER"/>
    <property type="match status" value="1"/>
</dbReference>
<keyword evidence="2" id="KW-1003">Cell membrane</keyword>
<evidence type="ECO:0000313" key="8">
    <source>
        <dbReference type="Proteomes" id="UP000243978"/>
    </source>
</evidence>
<evidence type="ECO:0000256" key="5">
    <source>
        <dbReference type="ARBA" id="ARBA00023136"/>
    </source>
</evidence>
<dbReference type="PANTHER" id="PTHR30250:SF11">
    <property type="entry name" value="O-ANTIGEN TRANSPORTER-RELATED"/>
    <property type="match status" value="1"/>
</dbReference>
<feature type="transmembrane region" description="Helical" evidence="6">
    <location>
        <begin position="342"/>
        <end position="362"/>
    </location>
</feature>
<evidence type="ECO:0000256" key="2">
    <source>
        <dbReference type="ARBA" id="ARBA00022475"/>
    </source>
</evidence>
<dbReference type="AlphaFoldDB" id="A0A2T6BPD3"/>
<accession>A0A2T6BPD3</accession>
<feature type="transmembrane region" description="Helical" evidence="6">
    <location>
        <begin position="106"/>
        <end position="124"/>
    </location>
</feature>
<feature type="transmembrane region" description="Helical" evidence="6">
    <location>
        <begin position="201"/>
        <end position="219"/>
    </location>
</feature>
<reference evidence="7 8" key="1">
    <citation type="submission" date="2018-04" db="EMBL/GenBank/DDBJ databases">
        <title>Genomic Encyclopedia of Archaeal and Bacterial Type Strains, Phase II (KMG-II): from individual species to whole genera.</title>
        <authorList>
            <person name="Goeker M."/>
        </authorList>
    </citation>
    <scope>NUCLEOTIDE SEQUENCE [LARGE SCALE GENOMIC DNA]</scope>
    <source>
        <strain evidence="7 8">DSM 100977</strain>
    </source>
</reference>
<feature type="transmembrane region" description="Helical" evidence="6">
    <location>
        <begin position="79"/>
        <end position="100"/>
    </location>
</feature>
<gene>
    <name evidence="7" type="ORF">C8N43_2614</name>
</gene>
<evidence type="ECO:0000256" key="6">
    <source>
        <dbReference type="SAM" id="Phobius"/>
    </source>
</evidence>
<dbReference type="Pfam" id="PF13440">
    <property type="entry name" value="Polysacc_synt_3"/>
    <property type="match status" value="1"/>
</dbReference>
<keyword evidence="5 6" id="KW-0472">Membrane</keyword>
<dbReference type="RefSeq" id="WP_107845995.1">
    <property type="nucleotide sequence ID" value="NZ_QBKS01000001.1"/>
</dbReference>
<evidence type="ECO:0000256" key="4">
    <source>
        <dbReference type="ARBA" id="ARBA00022989"/>
    </source>
</evidence>
<dbReference type="OrthoDB" id="7605542at2"/>
<dbReference type="GO" id="GO:0005886">
    <property type="term" value="C:plasma membrane"/>
    <property type="evidence" value="ECO:0007669"/>
    <property type="project" value="UniProtKB-SubCell"/>
</dbReference>
<feature type="transmembrane region" description="Helical" evidence="6">
    <location>
        <begin position="165"/>
        <end position="189"/>
    </location>
</feature>
<evidence type="ECO:0000256" key="1">
    <source>
        <dbReference type="ARBA" id="ARBA00004651"/>
    </source>
</evidence>
<sequence length="402" mass="42970">MSGIVTLLIGHGLTAGLTFARNLLLARFLGLEDYSVAIILSLVISAVELMTSIGIPQLCVSHPRGGSRQMQAGLHGMQIIRGIFGGVLILILAHPLAHALEITRHVSLLMWSALIPIVMGFCHLDPFRAQRTGRHLRYTLFLIVPAAVSVSVVVIYGKALLQPEVMLFALIAHAIGATLISHALALHRYQFHVRKALVVKTLRYGMPIAANGALLFAVLHLEKLIAGHALGLPELGLVAMGATLTLTPFLIASKSFQAYHLPRLRHRPEAALLPLLAQAAIAAVLIALPTIVAAQYALSILADGFQALGPLLHLFVLVAAVRLPKSALSTLALARGQTRLPVWANLPRLLAAPAIWYALSHGGSIETLLYLALLSECAGLVLGLMLALRLEGRPNSMRAALP</sequence>
<feature type="transmembrane region" description="Helical" evidence="6">
    <location>
        <begin position="272"/>
        <end position="298"/>
    </location>
</feature>
<name>A0A2T6BPD3_9RHOB</name>
<comment type="caution">
    <text evidence="7">The sequence shown here is derived from an EMBL/GenBank/DDBJ whole genome shotgun (WGS) entry which is preliminary data.</text>
</comment>
<evidence type="ECO:0000313" key="7">
    <source>
        <dbReference type="EMBL" id="PTX57939.1"/>
    </source>
</evidence>
<keyword evidence="3 6" id="KW-0812">Transmembrane</keyword>
<organism evidence="7 8">
    <name type="scientific">Litoreibacter ponti</name>
    <dbReference type="NCBI Taxonomy" id="1510457"/>
    <lineage>
        <taxon>Bacteria</taxon>
        <taxon>Pseudomonadati</taxon>
        <taxon>Pseudomonadota</taxon>
        <taxon>Alphaproteobacteria</taxon>
        <taxon>Rhodobacterales</taxon>
        <taxon>Roseobacteraceae</taxon>
        <taxon>Litoreibacter</taxon>
    </lineage>
</organism>
<evidence type="ECO:0000256" key="3">
    <source>
        <dbReference type="ARBA" id="ARBA00022692"/>
    </source>
</evidence>
<feature type="transmembrane region" description="Helical" evidence="6">
    <location>
        <begin position="136"/>
        <end position="159"/>
    </location>
</feature>
<dbReference type="InterPro" id="IPR050833">
    <property type="entry name" value="Poly_Biosynth_Transport"/>
</dbReference>
<feature type="transmembrane region" description="Helical" evidence="6">
    <location>
        <begin position="36"/>
        <end position="58"/>
    </location>
</feature>
<comment type="subcellular location">
    <subcellularLocation>
        <location evidence="1">Cell membrane</location>
        <topology evidence="1">Multi-pass membrane protein</topology>
    </subcellularLocation>
</comment>
<dbReference type="Proteomes" id="UP000243978">
    <property type="component" value="Unassembled WGS sequence"/>
</dbReference>
<feature type="transmembrane region" description="Helical" evidence="6">
    <location>
        <begin position="225"/>
        <end position="251"/>
    </location>
</feature>
<dbReference type="EMBL" id="QBKS01000001">
    <property type="protein sequence ID" value="PTX57939.1"/>
    <property type="molecule type" value="Genomic_DNA"/>
</dbReference>
<feature type="transmembrane region" description="Helical" evidence="6">
    <location>
        <begin position="304"/>
        <end position="321"/>
    </location>
</feature>
<protein>
    <submittedName>
        <fullName evidence="7">O-antigen/teichoic acid export membrane protein</fullName>
    </submittedName>
</protein>